<sequence length="231" mass="25784">MKLIKLEIKKINFIPYLIASLVMPIVSLGFMYFLSFVPHFDASVTADFELTNPQFIFALGLMINIAGFVCIGTALLGRIVLDAYRENTIYLTLSYPISRAKIFKAKLATCILFCMSSVIISGLFSTLLFFTSEKIRPILQQPMHFVYVLRTIPMIFIAAILVSSIMLIALFIGWRKKSIALTVTMGVLIFSIPSNFLALGPLVLSLVTLTLTTIAIIQLSRLFSKIKKIKA</sequence>
<dbReference type="EMBL" id="SDGV01000026">
    <property type="protein sequence ID" value="THB60329.1"/>
    <property type="molecule type" value="Genomic_DNA"/>
</dbReference>
<evidence type="ECO:0000256" key="1">
    <source>
        <dbReference type="SAM" id="Phobius"/>
    </source>
</evidence>
<dbReference type="Proteomes" id="UP000310506">
    <property type="component" value="Unassembled WGS sequence"/>
</dbReference>
<feature type="transmembrane region" description="Helical" evidence="1">
    <location>
        <begin position="151"/>
        <end position="172"/>
    </location>
</feature>
<keyword evidence="1" id="KW-1133">Transmembrane helix</keyword>
<dbReference type="AlphaFoldDB" id="A0A4V6RMJ2"/>
<reference evidence="2 3" key="1">
    <citation type="submission" date="2019-01" db="EMBL/GenBank/DDBJ databases">
        <title>Vagococcus silagei sp. nov. isolated from brewer's grain.</title>
        <authorList>
            <person name="Guu J.-R."/>
        </authorList>
    </citation>
    <scope>NUCLEOTIDE SEQUENCE [LARGE SCALE GENOMIC DNA]</scope>
    <source>
        <strain evidence="2 3">2B-2</strain>
    </source>
</reference>
<feature type="transmembrane region" description="Helical" evidence="1">
    <location>
        <begin position="12"/>
        <end position="35"/>
    </location>
</feature>
<evidence type="ECO:0000313" key="2">
    <source>
        <dbReference type="EMBL" id="THB60329.1"/>
    </source>
</evidence>
<proteinExistence type="predicted"/>
<feature type="transmembrane region" description="Helical" evidence="1">
    <location>
        <begin position="179"/>
        <end position="196"/>
    </location>
</feature>
<feature type="transmembrane region" description="Helical" evidence="1">
    <location>
        <begin position="202"/>
        <end position="223"/>
    </location>
</feature>
<gene>
    <name evidence="2" type="ORF">ESZ54_10790</name>
</gene>
<feature type="transmembrane region" description="Helical" evidence="1">
    <location>
        <begin position="107"/>
        <end position="131"/>
    </location>
</feature>
<feature type="transmembrane region" description="Helical" evidence="1">
    <location>
        <begin position="55"/>
        <end position="76"/>
    </location>
</feature>
<evidence type="ECO:0008006" key="4">
    <source>
        <dbReference type="Google" id="ProtNLM"/>
    </source>
</evidence>
<keyword evidence="1" id="KW-0812">Transmembrane</keyword>
<evidence type="ECO:0000313" key="3">
    <source>
        <dbReference type="Proteomes" id="UP000310506"/>
    </source>
</evidence>
<accession>A0A4V6RMJ2</accession>
<dbReference type="RefSeq" id="WP_136137668.1">
    <property type="nucleotide sequence ID" value="NZ_SDGV01000026.1"/>
</dbReference>
<organism evidence="2 3">
    <name type="scientific">Vagococcus silagei</name>
    <dbReference type="NCBI Taxonomy" id="2508885"/>
    <lineage>
        <taxon>Bacteria</taxon>
        <taxon>Bacillati</taxon>
        <taxon>Bacillota</taxon>
        <taxon>Bacilli</taxon>
        <taxon>Lactobacillales</taxon>
        <taxon>Enterococcaceae</taxon>
        <taxon>Vagococcus</taxon>
    </lineage>
</organism>
<comment type="caution">
    <text evidence="2">The sequence shown here is derived from an EMBL/GenBank/DDBJ whole genome shotgun (WGS) entry which is preliminary data.</text>
</comment>
<name>A0A4V6RMJ2_9ENTE</name>
<keyword evidence="3" id="KW-1185">Reference proteome</keyword>
<protein>
    <recommendedName>
        <fullName evidence="4">ABC transporter permease</fullName>
    </recommendedName>
</protein>
<dbReference type="OrthoDB" id="9784784at2"/>
<keyword evidence="1" id="KW-0472">Membrane</keyword>